<dbReference type="Proteomes" id="UP000186919">
    <property type="component" value="Unassembled WGS sequence"/>
</dbReference>
<protein>
    <submittedName>
        <fullName evidence="1">Uncharacterized protein</fullName>
    </submittedName>
</protein>
<reference evidence="1 2" key="1">
    <citation type="submission" date="2016-01" db="EMBL/GenBank/DDBJ databases">
        <title>Mycobacterium immunogenum strain CD11_6 genome sequencing and assembly.</title>
        <authorList>
            <person name="Kaur G."/>
            <person name="Nair G.R."/>
            <person name="Mayilraj S."/>
        </authorList>
    </citation>
    <scope>NUCLEOTIDE SEQUENCE [LARGE SCALE GENOMIC DNA]</scope>
    <source>
        <strain evidence="1 2">CD11-6</strain>
    </source>
</reference>
<accession>A0A179VBT0</accession>
<sequence length="105" mass="10746">MSSTDKLDINSPMLGAAQGASAGAAGSGAVTAQISPPQTITTLLDAALVALSGMLTAKTKLQSQILTQAQSRQSQMFAESPPELELQDKLGGSKTSTVTGKLWEI</sequence>
<dbReference type="EMBL" id="LQYE01000007">
    <property type="protein sequence ID" value="OAT69358.1"/>
    <property type="molecule type" value="Genomic_DNA"/>
</dbReference>
<evidence type="ECO:0000313" key="1">
    <source>
        <dbReference type="EMBL" id="OAT69358.1"/>
    </source>
</evidence>
<comment type="caution">
    <text evidence="1">The sequence shown here is derived from an EMBL/GenBank/DDBJ whole genome shotgun (WGS) entry which is preliminary data.</text>
</comment>
<gene>
    <name evidence="1" type="ORF">AWB85_21590</name>
</gene>
<organism evidence="1 2">
    <name type="scientific">Mycobacteroides immunogenum</name>
    <dbReference type="NCBI Taxonomy" id="83262"/>
    <lineage>
        <taxon>Bacteria</taxon>
        <taxon>Bacillati</taxon>
        <taxon>Actinomycetota</taxon>
        <taxon>Actinomycetes</taxon>
        <taxon>Mycobacteriales</taxon>
        <taxon>Mycobacteriaceae</taxon>
        <taxon>Mycobacteroides</taxon>
    </lineage>
</organism>
<dbReference type="RefSeq" id="WP_064628884.1">
    <property type="nucleotide sequence ID" value="NZ_LQYE01000007.1"/>
</dbReference>
<evidence type="ECO:0000313" key="2">
    <source>
        <dbReference type="Proteomes" id="UP000186919"/>
    </source>
</evidence>
<dbReference type="AlphaFoldDB" id="A0A179VBT0"/>
<proteinExistence type="predicted"/>
<name>A0A179VBT0_9MYCO</name>